<dbReference type="Proteomes" id="UP000054359">
    <property type="component" value="Unassembled WGS sequence"/>
</dbReference>
<evidence type="ECO:0000313" key="3">
    <source>
        <dbReference type="Proteomes" id="UP000054359"/>
    </source>
</evidence>
<dbReference type="AlphaFoldDB" id="A0A087TK90"/>
<protein>
    <submittedName>
        <fullName evidence="2">SWI/SNF-related matrix-associated actin-dependent regulator of chromatin subfamily A containing DEAD/H box 1</fullName>
    </submittedName>
</protein>
<dbReference type="STRING" id="407821.A0A087TK90"/>
<feature type="non-terminal residue" evidence="2">
    <location>
        <position position="744"/>
    </location>
</feature>
<feature type="compositionally biased region" description="Acidic residues" evidence="1">
    <location>
        <begin position="606"/>
        <end position="625"/>
    </location>
</feature>
<organism evidence="2 3">
    <name type="scientific">Stegodyphus mimosarum</name>
    <name type="common">African social velvet spider</name>
    <dbReference type="NCBI Taxonomy" id="407821"/>
    <lineage>
        <taxon>Eukaryota</taxon>
        <taxon>Metazoa</taxon>
        <taxon>Ecdysozoa</taxon>
        <taxon>Arthropoda</taxon>
        <taxon>Chelicerata</taxon>
        <taxon>Arachnida</taxon>
        <taxon>Araneae</taxon>
        <taxon>Araneomorphae</taxon>
        <taxon>Entelegynae</taxon>
        <taxon>Eresoidea</taxon>
        <taxon>Eresidae</taxon>
        <taxon>Stegodyphus</taxon>
    </lineage>
</organism>
<keyword evidence="3" id="KW-1185">Reference proteome</keyword>
<feature type="compositionally biased region" description="Basic residues" evidence="1">
    <location>
        <begin position="353"/>
        <end position="362"/>
    </location>
</feature>
<sequence length="744" mass="81058">MPGSCESETNSSPSLISSLRQFRFQNKTKRYQPGSSGVLEASKQSTSNKPVVNGTQKLSENLSFPVAATSSAPSNVQSYSPLSYRKYEISENSVFLLQCLNSKIKSIFKNSNANTPLLELKLTSEEFTKLKEICSRNIALSEKWAANVSENSDVSNVEKVLKVKRPYLHELLKCISDKTKQSSLNFSGISVADSKTPVKTYSRAKNSCTNSDQILTLGKNSSQLQHAGTNSNIRRLSDSHPRGAMDEYEVFCEKEQNLRKLLDAFPGADIMEAQDILVKCNWDLKKAIEVSRTKPPRTTRKRSFSQVSPYQAADFQGVSGNAQVNSGTSQKPTNVTEEIVLDSSDEENIIVPPKKKKEKKNRILTSSSGSDSDDHSSDSKSNVSSTQADHPPKPSAAASNIVSNTNDLQKKTALTVPQSLTIKPISNSTAKSDEQPAKNVSVSNAIPNLPKGLVITQIGAGSSSANQTESKLSQPSVNGTKNIDNVAEMKRQAEGSNIPSFKSVANSNSKSAHLVRIKSLNSSVTIKPTENSVIKASDSVTVNQVTNISGNKSVSIMPVISKTLSITPVGSEKKASVSYNTGESASSEQSASKPKNTKSKRKKYDSEEEDDEDYGNEDIYDSEDSECEENLTSAHSAVLKFFQESSADELGTIPGCSKKKAEAIINCRPFSGWADLVEKLKNDKSLSTDMLNGAKKVLDMRNAINKLMTKCQRIALDMEDLVENLKENKESYSGYVSKQPDLLN</sequence>
<name>A0A087TK90_STEMI</name>
<proteinExistence type="predicted"/>
<feature type="compositionally biased region" description="Polar residues" evidence="1">
    <location>
        <begin position="577"/>
        <end position="592"/>
    </location>
</feature>
<evidence type="ECO:0000256" key="1">
    <source>
        <dbReference type="SAM" id="MobiDB-lite"/>
    </source>
</evidence>
<gene>
    <name evidence="2" type="ORF">X975_03999</name>
</gene>
<accession>A0A087TK90</accession>
<reference evidence="2 3" key="1">
    <citation type="submission" date="2013-11" db="EMBL/GenBank/DDBJ databases">
        <title>Genome sequencing of Stegodyphus mimosarum.</title>
        <authorList>
            <person name="Bechsgaard J."/>
        </authorList>
    </citation>
    <scope>NUCLEOTIDE SEQUENCE [LARGE SCALE GENOMIC DNA]</scope>
</reference>
<feature type="region of interest" description="Disordered" evidence="1">
    <location>
        <begin position="344"/>
        <end position="399"/>
    </location>
</feature>
<feature type="region of interest" description="Disordered" evidence="1">
    <location>
        <begin position="577"/>
        <end position="625"/>
    </location>
</feature>
<feature type="region of interest" description="Disordered" evidence="1">
    <location>
        <begin position="30"/>
        <end position="50"/>
    </location>
</feature>
<evidence type="ECO:0000313" key="2">
    <source>
        <dbReference type="EMBL" id="KFM65529.1"/>
    </source>
</evidence>
<dbReference type="EMBL" id="KK115607">
    <property type="protein sequence ID" value="KFM65529.1"/>
    <property type="molecule type" value="Genomic_DNA"/>
</dbReference>
<dbReference type="OrthoDB" id="448448at2759"/>